<dbReference type="GO" id="GO:0048038">
    <property type="term" value="F:quinone binding"/>
    <property type="evidence" value="ECO:0007669"/>
    <property type="project" value="InterPro"/>
</dbReference>
<dbReference type="Pfam" id="PF13442">
    <property type="entry name" value="Cytochrome_CBB3"/>
    <property type="match status" value="1"/>
</dbReference>
<feature type="domain" description="Cytochrome c" evidence="10">
    <location>
        <begin position="492"/>
        <end position="568"/>
    </location>
</feature>
<sequence>MNKIYCVGFDKSCISICIGISFLLLTLSACQEKKPEADKDYREWKVFKGDKGSTGYSELDQINKENVDRLEVAWTYHSGDARKPGSQTSPIIVDGVMYLTTPGIKVAALDAATGEEIWVFDPFKGEDEEPVAVNRGVAYWEGKQGNDRRIFLTADDKLYALDAQSGSLMTGFGDQGTVDLRKGLGRDPGLLSVRATSPGVVHNDLLIMGSSTSEGEGAAPGHIRAYNVKTGAIEWTFRTIPSPGDFGHDSWGPNAWQLAGGANNWAGMSLDEEREIVYVPTGSAAPDFYTPGTRGEGKHLFGNTLLALDANTGERIWHYQIVHHDLWDYDLPAAPSLVTVEKDGRKVDAIAQVTKHGLLFVLDRETGEPLFPVKERPVPESGIEGEEAWPTQPVPVKPEPLTRFQITEDDLTNISPEAREYARKRFREMRYEGPFTPLGVRETLVYPGSRGGAEWGGASFDPQSNMLYVNVNDFGTSFSLSKVEEPSMDTENPIIRGRSIYRVNCSTCHGTPGGQQPTEFPSMTNVDERLSESDIIEIIETGQGFMPSFPQLSEKQKEAIVAYLSDVDEDGSISVPEEETVETETSSYSYAIDIAYKQFMDEEGYYATKPPWGTLNAIDLDSGELVWKVPLGEYEELTERGIPATGTSNLGGSVVTAGGLVFIGATHDEKFRAFDKDSGEILWEYDLPAAGDAFPATYEIEGRQYVVIPATGGSRVGTRSSDAFIAFALPEE</sequence>
<keyword evidence="5" id="KW-0732">Signal</keyword>
<accession>A0A1M4TVD0</accession>
<reference evidence="11 12" key="1">
    <citation type="submission" date="2016-11" db="EMBL/GenBank/DDBJ databases">
        <authorList>
            <person name="Jaros S."/>
            <person name="Januszkiewicz K."/>
            <person name="Wedrychowicz H."/>
        </authorList>
    </citation>
    <scope>NUCLEOTIDE SEQUENCE [LARGE SCALE GENOMIC DNA]</scope>
    <source>
        <strain evidence="11 12">DSM 21986</strain>
    </source>
</reference>
<feature type="region of interest" description="Disordered" evidence="9">
    <location>
        <begin position="372"/>
        <end position="398"/>
    </location>
</feature>
<dbReference type="Pfam" id="PF01011">
    <property type="entry name" value="PQQ"/>
    <property type="match status" value="2"/>
</dbReference>
<evidence type="ECO:0000256" key="3">
    <source>
        <dbReference type="ARBA" id="ARBA00022617"/>
    </source>
</evidence>
<evidence type="ECO:0000313" key="11">
    <source>
        <dbReference type="EMBL" id="SHE48364.1"/>
    </source>
</evidence>
<dbReference type="Gene3D" id="2.140.10.10">
    <property type="entry name" value="Quinoprotein alcohol dehydrogenase-like superfamily"/>
    <property type="match status" value="2"/>
</dbReference>
<evidence type="ECO:0000313" key="12">
    <source>
        <dbReference type="Proteomes" id="UP000184041"/>
    </source>
</evidence>
<evidence type="ECO:0000259" key="10">
    <source>
        <dbReference type="PROSITE" id="PS51007"/>
    </source>
</evidence>
<evidence type="ECO:0000256" key="9">
    <source>
        <dbReference type="SAM" id="MobiDB-lite"/>
    </source>
</evidence>
<keyword evidence="3 8" id="KW-0349">Heme</keyword>
<dbReference type="CDD" id="cd10280">
    <property type="entry name" value="PQQ_mGDH"/>
    <property type="match status" value="1"/>
</dbReference>
<comment type="cofactor">
    <cofactor evidence="1">
        <name>pyrroloquinoline quinone</name>
        <dbReference type="ChEBI" id="CHEBI:58442"/>
    </cofactor>
</comment>
<evidence type="ECO:0000256" key="2">
    <source>
        <dbReference type="ARBA" id="ARBA00008156"/>
    </source>
</evidence>
<organism evidence="11 12">
    <name type="scientific">Fodinibius roseus</name>
    <dbReference type="NCBI Taxonomy" id="1194090"/>
    <lineage>
        <taxon>Bacteria</taxon>
        <taxon>Pseudomonadati</taxon>
        <taxon>Balneolota</taxon>
        <taxon>Balneolia</taxon>
        <taxon>Balneolales</taxon>
        <taxon>Balneolaceae</taxon>
        <taxon>Fodinibius</taxon>
    </lineage>
</organism>
<keyword evidence="7 8" id="KW-0408">Iron</keyword>
<dbReference type="PANTHER" id="PTHR32303:SF4">
    <property type="entry name" value="QUINOPROTEIN GLUCOSE DEHYDROGENASE"/>
    <property type="match status" value="1"/>
</dbReference>
<dbReference type="SUPFAM" id="SSF50998">
    <property type="entry name" value="Quinoprotein alcohol dehydrogenase-like"/>
    <property type="match status" value="1"/>
</dbReference>
<proteinExistence type="inferred from homology"/>
<dbReference type="Gene3D" id="1.10.760.10">
    <property type="entry name" value="Cytochrome c-like domain"/>
    <property type="match status" value="1"/>
</dbReference>
<gene>
    <name evidence="11" type="ORF">SAMN05443144_101396</name>
</gene>
<dbReference type="PROSITE" id="PS51007">
    <property type="entry name" value="CYTC"/>
    <property type="match status" value="1"/>
</dbReference>
<evidence type="ECO:0000256" key="8">
    <source>
        <dbReference type="PROSITE-ProRule" id="PRU00433"/>
    </source>
</evidence>
<dbReference type="InterPro" id="IPR009056">
    <property type="entry name" value="Cyt_c-like_dom"/>
</dbReference>
<dbReference type="EMBL" id="FQUS01000001">
    <property type="protein sequence ID" value="SHE48364.1"/>
    <property type="molecule type" value="Genomic_DNA"/>
</dbReference>
<name>A0A1M4TVD0_9BACT</name>
<dbReference type="PROSITE" id="PS51257">
    <property type="entry name" value="PROKAR_LIPOPROTEIN"/>
    <property type="match status" value="1"/>
</dbReference>
<dbReference type="SUPFAM" id="SSF46626">
    <property type="entry name" value="Cytochrome c"/>
    <property type="match status" value="1"/>
</dbReference>
<evidence type="ECO:0000256" key="5">
    <source>
        <dbReference type="ARBA" id="ARBA00022729"/>
    </source>
</evidence>
<dbReference type="InterPro" id="IPR017511">
    <property type="entry name" value="PQQ_mDH"/>
</dbReference>
<dbReference type="GO" id="GO:0046872">
    <property type="term" value="F:metal ion binding"/>
    <property type="evidence" value="ECO:0007669"/>
    <property type="project" value="UniProtKB-KW"/>
</dbReference>
<keyword evidence="4 8" id="KW-0479">Metal-binding</keyword>
<dbReference type="AlphaFoldDB" id="A0A1M4TVD0"/>
<dbReference type="Proteomes" id="UP000184041">
    <property type="component" value="Unassembled WGS sequence"/>
</dbReference>
<dbReference type="GO" id="GO:0020037">
    <property type="term" value="F:heme binding"/>
    <property type="evidence" value="ECO:0007669"/>
    <property type="project" value="InterPro"/>
</dbReference>
<dbReference type="PANTHER" id="PTHR32303">
    <property type="entry name" value="QUINOPROTEIN ALCOHOL DEHYDROGENASE (CYTOCHROME C)"/>
    <property type="match status" value="1"/>
</dbReference>
<dbReference type="GO" id="GO:0016020">
    <property type="term" value="C:membrane"/>
    <property type="evidence" value="ECO:0007669"/>
    <property type="project" value="InterPro"/>
</dbReference>
<dbReference type="GO" id="GO:0009055">
    <property type="term" value="F:electron transfer activity"/>
    <property type="evidence" value="ECO:0007669"/>
    <property type="project" value="InterPro"/>
</dbReference>
<dbReference type="STRING" id="1194090.SAMN05443144_101396"/>
<comment type="similarity">
    <text evidence="2">Belongs to the bacterial PQQ dehydrogenase family.</text>
</comment>
<evidence type="ECO:0000256" key="7">
    <source>
        <dbReference type="ARBA" id="ARBA00023004"/>
    </source>
</evidence>
<dbReference type="GO" id="GO:0016614">
    <property type="term" value="F:oxidoreductase activity, acting on CH-OH group of donors"/>
    <property type="evidence" value="ECO:0007669"/>
    <property type="project" value="InterPro"/>
</dbReference>
<dbReference type="RefSeq" id="WP_211483056.1">
    <property type="nucleotide sequence ID" value="NZ_FQUS01000001.1"/>
</dbReference>
<keyword evidence="12" id="KW-1185">Reference proteome</keyword>
<keyword evidence="6" id="KW-0560">Oxidoreductase</keyword>
<dbReference type="SMART" id="SM00564">
    <property type="entry name" value="PQQ"/>
    <property type="match status" value="5"/>
</dbReference>
<evidence type="ECO:0000256" key="1">
    <source>
        <dbReference type="ARBA" id="ARBA00001931"/>
    </source>
</evidence>
<dbReference type="InterPro" id="IPR036909">
    <property type="entry name" value="Cyt_c-like_dom_sf"/>
</dbReference>
<dbReference type="InterPro" id="IPR002372">
    <property type="entry name" value="PQQ_rpt_dom"/>
</dbReference>
<evidence type="ECO:0000256" key="4">
    <source>
        <dbReference type="ARBA" id="ARBA00022723"/>
    </source>
</evidence>
<dbReference type="InterPro" id="IPR018391">
    <property type="entry name" value="PQQ_b-propeller_rpt"/>
</dbReference>
<protein>
    <submittedName>
        <fullName evidence="11">Quinoprotein glucose dehydrogenase</fullName>
    </submittedName>
</protein>
<evidence type="ECO:0000256" key="6">
    <source>
        <dbReference type="ARBA" id="ARBA00023002"/>
    </source>
</evidence>
<dbReference type="InterPro" id="IPR011047">
    <property type="entry name" value="Quinoprotein_ADH-like_sf"/>
</dbReference>